<proteinExistence type="predicted"/>
<dbReference type="EMBL" id="BK015770">
    <property type="protein sequence ID" value="DAE24175.1"/>
    <property type="molecule type" value="Genomic_DNA"/>
</dbReference>
<name>A0A8S5QY29_9CAUD</name>
<protein>
    <recommendedName>
        <fullName evidence="2">RNA polymerase sigma factor 70 region 4 type 2 domain-containing protein</fullName>
    </recommendedName>
</protein>
<evidence type="ECO:0008006" key="2">
    <source>
        <dbReference type="Google" id="ProtNLM"/>
    </source>
</evidence>
<sequence>MTLDKLNKHFELIEDRAKAQDMLRSLREAAYPGATALTGMPHAPGIRDKIGDLAAEIADIDARIQFLDTEISASEATILPWIATIRDDQTRLIFRLRFLRGLAWKEVAAVIGGRNTDDSVRQACYRYLGS</sequence>
<accession>A0A8S5QY29</accession>
<evidence type="ECO:0000313" key="1">
    <source>
        <dbReference type="EMBL" id="DAE24175.1"/>
    </source>
</evidence>
<organism evidence="1">
    <name type="scientific">Caudovirales sp. ctNZz8</name>
    <dbReference type="NCBI Taxonomy" id="2826772"/>
    <lineage>
        <taxon>Viruses</taxon>
        <taxon>Duplodnaviria</taxon>
        <taxon>Heunggongvirae</taxon>
        <taxon>Uroviricota</taxon>
        <taxon>Caudoviricetes</taxon>
    </lineage>
</organism>
<reference evidence="1" key="1">
    <citation type="journal article" date="2021" name="Proc. Natl. Acad. Sci. U.S.A.">
        <title>A Catalog of Tens of Thousands of Viruses from Human Metagenomes Reveals Hidden Associations with Chronic Diseases.</title>
        <authorList>
            <person name="Tisza M.J."/>
            <person name="Buck C.B."/>
        </authorList>
    </citation>
    <scope>NUCLEOTIDE SEQUENCE</scope>
    <source>
        <strain evidence="1">CtNZz8</strain>
    </source>
</reference>